<organism evidence="2 3">
    <name type="scientific">Gnomoniopsis smithogilvyi</name>
    <dbReference type="NCBI Taxonomy" id="1191159"/>
    <lineage>
        <taxon>Eukaryota</taxon>
        <taxon>Fungi</taxon>
        <taxon>Dikarya</taxon>
        <taxon>Ascomycota</taxon>
        <taxon>Pezizomycotina</taxon>
        <taxon>Sordariomycetes</taxon>
        <taxon>Sordariomycetidae</taxon>
        <taxon>Diaporthales</taxon>
        <taxon>Gnomoniaceae</taxon>
        <taxon>Gnomoniopsis</taxon>
    </lineage>
</organism>
<dbReference type="OrthoDB" id="27237at2759"/>
<dbReference type="AlphaFoldDB" id="A0A9W8YPG0"/>
<gene>
    <name evidence="2" type="ORF">N0V93_008586</name>
</gene>
<proteinExistence type="predicted"/>
<feature type="region of interest" description="Disordered" evidence="1">
    <location>
        <begin position="437"/>
        <end position="524"/>
    </location>
</feature>
<dbReference type="PANTHER" id="PTHR13060:SF0">
    <property type="entry name" value="PROTEIN ECDYSONELESS HOMOLOG"/>
    <property type="match status" value="1"/>
</dbReference>
<evidence type="ECO:0000313" key="2">
    <source>
        <dbReference type="EMBL" id="KAJ4387983.1"/>
    </source>
</evidence>
<comment type="caution">
    <text evidence="2">The sequence shown here is derived from an EMBL/GenBank/DDBJ whole genome shotgun (WGS) entry which is preliminary data.</text>
</comment>
<feature type="compositionally biased region" description="Basic and acidic residues" evidence="1">
    <location>
        <begin position="551"/>
        <end position="569"/>
    </location>
</feature>
<evidence type="ECO:0000256" key="1">
    <source>
        <dbReference type="SAM" id="MobiDB-lite"/>
    </source>
</evidence>
<keyword evidence="3" id="KW-1185">Reference proteome</keyword>
<sequence length="627" mass="70007">MADSGFHPSNQPRDDASKENVFRTFERSLPENCVEYMLFILGADLEPKQSFSSLEAVRKTAVQLSTKLTKDYIWQREGFNLEIKSTDGLQCLYGITDYGDCVEDEWLIVYIVRELTKQFSNVWARVSDSDGEFLLVEAANVLPKWLSPENDANRAWLHAGQLHIIPRQPVSDVPSNKVTLAQAVRVLRSSPDTLVHSPLIEAEAFYRLEKYPSQIQESIHHAMVTIPRQIAHVLHELPRAIAPATEAFYLRDPMSLKPLMSTSADHLTFPPTDLVDVSVRFTKVLYAQLKSQQFSPPPAWRPLVASLEENTALGSSETAQKKHSMIDLGMKITCGFEMLAVGAAHSNDRITRELALLLEDLAEDGPSALPSDADISSWRDHARHDDDSWMDINFEDFEKELDGKGGSTKDKSFGDTNTQADLRKIVSRFEAFLNDEKAGIDGAELDDMDEDDDDSESGDESEGEDREVSFDEEEFARMMHEMMGLPTGNASERKGDQKKIPSPYPNSDPDPAAVKEDSEDEEIRQLSEQMAAELREHGALQLDPTPKKGKALNEKGKGRMVETPAREADEVAIEGESEDEEVDIDYNLAKNLLESFKGQAGLMGPVGTMLADMGIQLPRDEDDEDDA</sequence>
<dbReference type="GO" id="GO:0005634">
    <property type="term" value="C:nucleus"/>
    <property type="evidence" value="ECO:0007669"/>
    <property type="project" value="TreeGrafter"/>
</dbReference>
<dbReference type="Proteomes" id="UP001140453">
    <property type="component" value="Unassembled WGS sequence"/>
</dbReference>
<accession>A0A9W8YPG0</accession>
<feature type="compositionally biased region" description="Acidic residues" evidence="1">
    <location>
        <begin position="443"/>
        <end position="474"/>
    </location>
</feature>
<evidence type="ECO:0000313" key="3">
    <source>
        <dbReference type="Proteomes" id="UP001140453"/>
    </source>
</evidence>
<dbReference type="PANTHER" id="PTHR13060">
    <property type="entry name" value="SGT1 PROTEIN HSGT1 SUPPRESSOR OF GCR2"/>
    <property type="match status" value="1"/>
</dbReference>
<protein>
    <submittedName>
        <fullName evidence="2">Uncharacterized protein</fullName>
    </submittedName>
</protein>
<name>A0A9W8YPG0_9PEZI</name>
<dbReference type="EMBL" id="JAPEVB010000005">
    <property type="protein sequence ID" value="KAJ4387983.1"/>
    <property type="molecule type" value="Genomic_DNA"/>
</dbReference>
<reference evidence="2" key="1">
    <citation type="submission" date="2022-10" db="EMBL/GenBank/DDBJ databases">
        <title>Tapping the CABI collections for fungal endophytes: first genome assemblies for Collariella, Neodidymelliopsis, Ascochyta clinopodiicola, Didymella pomorum, Didymosphaeria variabile, Neocosmospora piperis and Neocucurbitaria cava.</title>
        <authorList>
            <person name="Hill R."/>
        </authorList>
    </citation>
    <scope>NUCLEOTIDE SEQUENCE</scope>
    <source>
        <strain evidence="2">IMI 355082</strain>
    </source>
</reference>
<dbReference type="InterPro" id="IPR010770">
    <property type="entry name" value="Ecd"/>
</dbReference>
<dbReference type="Pfam" id="PF07093">
    <property type="entry name" value="SGT1"/>
    <property type="match status" value="1"/>
</dbReference>
<feature type="region of interest" description="Disordered" evidence="1">
    <location>
        <begin position="536"/>
        <end position="578"/>
    </location>
</feature>